<dbReference type="RefSeq" id="XP_008475237.2">
    <property type="nucleotide sequence ID" value="XM_008477015.3"/>
</dbReference>
<feature type="region of interest" description="Disordered" evidence="10">
    <location>
        <begin position="345"/>
        <end position="429"/>
    </location>
</feature>
<dbReference type="GeneID" id="103512262"/>
<evidence type="ECO:0000313" key="11">
    <source>
        <dbReference type="Proteomes" id="UP000079169"/>
    </source>
</evidence>
<evidence type="ECO:0000313" key="12">
    <source>
        <dbReference type="RefSeq" id="XP_008475237.2"/>
    </source>
</evidence>
<proteinExistence type="inferred from homology"/>
<feature type="region of interest" description="Disordered" evidence="10">
    <location>
        <begin position="1"/>
        <end position="61"/>
    </location>
</feature>
<dbReference type="SUPFAM" id="SSF53335">
    <property type="entry name" value="S-adenosyl-L-methionine-dependent methyltransferases"/>
    <property type="match status" value="1"/>
</dbReference>
<evidence type="ECO:0000256" key="1">
    <source>
        <dbReference type="ARBA" id="ARBA00004604"/>
    </source>
</evidence>
<dbReference type="InterPro" id="IPR029063">
    <property type="entry name" value="SAM-dependent_MTases_sf"/>
</dbReference>
<feature type="compositionally biased region" description="Polar residues" evidence="10">
    <location>
        <begin position="402"/>
        <end position="422"/>
    </location>
</feature>
<feature type="compositionally biased region" description="Basic and acidic residues" evidence="10">
    <location>
        <begin position="89"/>
        <end position="102"/>
    </location>
</feature>
<dbReference type="GO" id="GO:0032259">
    <property type="term" value="P:methylation"/>
    <property type="evidence" value="ECO:0007669"/>
    <property type="project" value="UniProtKB-KW"/>
</dbReference>
<evidence type="ECO:0000256" key="10">
    <source>
        <dbReference type="SAM" id="MobiDB-lite"/>
    </source>
</evidence>
<feature type="compositionally biased region" description="Basic and acidic residues" evidence="10">
    <location>
        <begin position="385"/>
        <end position="394"/>
    </location>
</feature>
<keyword evidence="6 9" id="KW-0808">Transferase</keyword>
<evidence type="ECO:0000256" key="8">
    <source>
        <dbReference type="ARBA" id="ARBA00023242"/>
    </source>
</evidence>
<feature type="compositionally biased region" description="Polar residues" evidence="10">
    <location>
        <begin position="217"/>
        <end position="227"/>
    </location>
</feature>
<dbReference type="FunFam" id="1.10.10.2150:FF:000001">
    <property type="entry name" value="Ribosomal RNA-processing protein 8"/>
    <property type="match status" value="1"/>
</dbReference>
<name>A0A1S3D657_DIACI</name>
<dbReference type="Gene3D" id="3.40.50.150">
    <property type="entry name" value="Vaccinia Virus protein VP39"/>
    <property type="match status" value="1"/>
</dbReference>
<keyword evidence="5 9" id="KW-0489">Methyltransferase</keyword>
<accession>A0A1S3D657</accession>
<keyword evidence="4 9" id="KW-0698">rRNA processing</keyword>
<dbReference type="STRING" id="121845.A0A1S3D657"/>
<feature type="region of interest" description="Disordered" evidence="10">
    <location>
        <begin position="252"/>
        <end position="285"/>
    </location>
</feature>
<dbReference type="GO" id="GO:0008168">
    <property type="term" value="F:methyltransferase activity"/>
    <property type="evidence" value="ECO:0007669"/>
    <property type="project" value="UniProtKB-KW"/>
</dbReference>
<dbReference type="RefSeq" id="XP_026681583.1">
    <property type="nucleotide sequence ID" value="XM_026825782.1"/>
</dbReference>
<keyword evidence="7 9" id="KW-0949">S-adenosyl-L-methionine</keyword>
<evidence type="ECO:0000256" key="2">
    <source>
        <dbReference type="ARBA" id="ARBA00006301"/>
    </source>
</evidence>
<dbReference type="GO" id="GO:0005677">
    <property type="term" value="C:chromatin silencing complex"/>
    <property type="evidence" value="ECO:0007669"/>
    <property type="project" value="TreeGrafter"/>
</dbReference>
<feature type="compositionally biased region" description="Basic residues" evidence="10">
    <location>
        <begin position="9"/>
        <end position="23"/>
    </location>
</feature>
<feature type="compositionally biased region" description="Basic and acidic residues" evidence="10">
    <location>
        <begin position="207"/>
        <end position="216"/>
    </location>
</feature>
<evidence type="ECO:0000256" key="5">
    <source>
        <dbReference type="ARBA" id="ARBA00022603"/>
    </source>
</evidence>
<evidence type="ECO:0000256" key="3">
    <source>
        <dbReference type="ARBA" id="ARBA00020203"/>
    </source>
</evidence>
<evidence type="ECO:0000256" key="6">
    <source>
        <dbReference type="ARBA" id="ARBA00022679"/>
    </source>
</evidence>
<evidence type="ECO:0000313" key="13">
    <source>
        <dbReference type="RefSeq" id="XP_026681583.1"/>
    </source>
</evidence>
<dbReference type="GO" id="GO:0005730">
    <property type="term" value="C:nucleolus"/>
    <property type="evidence" value="ECO:0007669"/>
    <property type="project" value="UniProtKB-SubCell"/>
</dbReference>
<dbReference type="Gene3D" id="1.10.10.2150">
    <property type="entry name" value="Ribosomal RNA-processing protein 8, N-terminal domain"/>
    <property type="match status" value="1"/>
</dbReference>
<feature type="compositionally biased region" description="Basic residues" evidence="10">
    <location>
        <begin position="37"/>
        <end position="46"/>
    </location>
</feature>
<comment type="similarity">
    <text evidence="2 9">Belongs to the methyltransferase superfamily. RRP8 family.</text>
</comment>
<dbReference type="GO" id="GO:0006364">
    <property type="term" value="P:rRNA processing"/>
    <property type="evidence" value="ECO:0007669"/>
    <property type="project" value="UniProtKB-UniRule"/>
</dbReference>
<dbReference type="AlphaFoldDB" id="A0A1S3D657"/>
<dbReference type="GO" id="GO:0000183">
    <property type="term" value="P:rDNA heterochromatin formation"/>
    <property type="evidence" value="ECO:0007669"/>
    <property type="project" value="TreeGrafter"/>
</dbReference>
<dbReference type="EC" id="2.1.1.-" evidence="9"/>
<keyword evidence="11" id="KW-1185">Reference proteome</keyword>
<sequence length="587" mass="67227">MTEPNNSVPRKKVPKSKKKKSKNKANNSDVPGEKAPKSQKKSKNKALKKDNTNKGIGQKSKKIIAAEAENELEKKLQAEVKSFLSKTNLNKESKNNKNQSEKKKSKKQSNRIMIIDDHKKLNKTKHASKLLKKKKLRQIESKEYTKKLEQIESKEYIVNKCEKSKKKRTSLIDNNGDEVDFQVESKKSPKKNKSFTIDEILGQKNNKVKESDDHTYESYNESKTVKNNLKPEDKKEMKTLFSEFNKMKIHEHTLKTSKKAQKKENFLKTSSNNDLKSKRKRNKKLAKMLRRKEKLLNKLLDDNESESLEKKAIGLNIDKVTSQIRKLKLESSQIKTVISKYGNINTSKERETKGKKKPKHDNDENTDVNTSLENKKRKASSTKPVESEIKKMKLDQPMGSETAHSTSTSNSNVPNILATSSGGHKKEKYYNSKHTPLREKLLNKLKSARFRYLNEQLYTSKSEESKDFFTEDRESFEAYHEGFKKQVTQWPINPVDIIIKSIQERESKGRLVIADLGCGEAKLAAELTQHKVHSLDLVALNERVTSCDMTRTPLKPYSVDVAVFCLSLMGTDLAACIKEANRILKLG</sequence>
<feature type="region of interest" description="Disordered" evidence="10">
    <location>
        <begin position="164"/>
        <end position="234"/>
    </location>
</feature>
<evidence type="ECO:0000256" key="7">
    <source>
        <dbReference type="ARBA" id="ARBA00022691"/>
    </source>
</evidence>
<comment type="function">
    <text evidence="9">Probable methyltransferase required to silence rDNA.</text>
</comment>
<reference evidence="12 13" key="1">
    <citation type="submission" date="2025-04" db="UniProtKB">
        <authorList>
            <consortium name="RefSeq"/>
        </authorList>
    </citation>
    <scope>IDENTIFICATION</scope>
</reference>
<keyword evidence="8 9" id="KW-0539">Nucleus</keyword>
<dbReference type="GO" id="GO:0033553">
    <property type="term" value="C:rDNA heterochromatin"/>
    <property type="evidence" value="ECO:0007669"/>
    <property type="project" value="TreeGrafter"/>
</dbReference>
<dbReference type="Proteomes" id="UP000079169">
    <property type="component" value="Unplaced"/>
</dbReference>
<evidence type="ECO:0000256" key="9">
    <source>
        <dbReference type="RuleBase" id="RU365074"/>
    </source>
</evidence>
<dbReference type="Pfam" id="PF05148">
    <property type="entry name" value="Methyltransf_8"/>
    <property type="match status" value="1"/>
</dbReference>
<gene>
    <name evidence="12 13" type="primary">LOC103512262</name>
</gene>
<dbReference type="PANTHER" id="PTHR12787:SF0">
    <property type="entry name" value="RIBOSOMAL RNA-PROCESSING PROTEIN 8"/>
    <property type="match status" value="1"/>
</dbReference>
<organism evidence="11 12">
    <name type="scientific">Diaphorina citri</name>
    <name type="common">Asian citrus psyllid</name>
    <dbReference type="NCBI Taxonomy" id="121845"/>
    <lineage>
        <taxon>Eukaryota</taxon>
        <taxon>Metazoa</taxon>
        <taxon>Ecdysozoa</taxon>
        <taxon>Arthropoda</taxon>
        <taxon>Hexapoda</taxon>
        <taxon>Insecta</taxon>
        <taxon>Pterygota</taxon>
        <taxon>Neoptera</taxon>
        <taxon>Paraneoptera</taxon>
        <taxon>Hemiptera</taxon>
        <taxon>Sternorrhyncha</taxon>
        <taxon>Psylloidea</taxon>
        <taxon>Psyllidae</taxon>
        <taxon>Diaphorininae</taxon>
        <taxon>Diaphorina</taxon>
    </lineage>
</organism>
<feature type="region of interest" description="Disordered" evidence="10">
    <location>
        <begin position="83"/>
        <end position="128"/>
    </location>
</feature>
<protein>
    <recommendedName>
        <fullName evidence="3 9">Ribosomal RNA-processing protein 8</fullName>
        <ecNumber evidence="9">2.1.1.-</ecNumber>
    </recommendedName>
</protein>
<dbReference type="GO" id="GO:0042149">
    <property type="term" value="P:cellular response to glucose starvation"/>
    <property type="evidence" value="ECO:0007669"/>
    <property type="project" value="TreeGrafter"/>
</dbReference>
<comment type="subcellular location">
    <subcellularLocation>
        <location evidence="1 9">Nucleus</location>
        <location evidence="1 9">Nucleolus</location>
    </subcellularLocation>
</comment>
<dbReference type="KEGG" id="dci:103512262"/>
<evidence type="ECO:0000256" key="4">
    <source>
        <dbReference type="ARBA" id="ARBA00022552"/>
    </source>
</evidence>
<dbReference type="PaxDb" id="121845-A0A1S3D657"/>
<dbReference type="GO" id="GO:0046015">
    <property type="term" value="P:regulation of transcription by glucose"/>
    <property type="evidence" value="ECO:0007669"/>
    <property type="project" value="TreeGrafter"/>
</dbReference>
<dbReference type="InterPro" id="IPR007823">
    <property type="entry name" value="RRP8"/>
</dbReference>
<dbReference type="PANTHER" id="PTHR12787">
    <property type="entry name" value="RIBOSOMAL RNA-PROCESSING PROTEIN 8"/>
    <property type="match status" value="1"/>
</dbReference>
<dbReference type="InterPro" id="IPR042036">
    <property type="entry name" value="RRP8_N"/>
</dbReference>